<organism evidence="2 3">
    <name type="scientific">Candidatus Enterenecus faecium</name>
    <dbReference type="NCBI Taxonomy" id="2840780"/>
    <lineage>
        <taxon>Bacteria</taxon>
        <taxon>Bacillati</taxon>
        <taxon>Bacillota</taxon>
        <taxon>Clostridia</taxon>
        <taxon>Eubacteriales</taxon>
        <taxon>Candidatus Enterenecus</taxon>
    </lineage>
</organism>
<sequence>MRRWKKIGALALATTLSLSLAACGGGNNKSADGTLTMQIWDTAQRDAMQALADAYHEINPDVTIEVQVTSWDE</sequence>
<feature type="chain" id="PRO_5039117291" evidence="1">
    <location>
        <begin position="22"/>
        <end position="73"/>
    </location>
</feature>
<dbReference type="EMBL" id="DVFO01000026">
    <property type="protein sequence ID" value="HIQ60505.1"/>
    <property type="molecule type" value="Genomic_DNA"/>
</dbReference>
<name>A0A9D0YRL6_9FIRM</name>
<feature type="signal peptide" evidence="1">
    <location>
        <begin position="1"/>
        <end position="21"/>
    </location>
</feature>
<accession>A0A9D0YRL6</accession>
<keyword evidence="1" id="KW-0732">Signal</keyword>
<evidence type="ECO:0000256" key="1">
    <source>
        <dbReference type="SAM" id="SignalP"/>
    </source>
</evidence>
<comment type="caution">
    <text evidence="2">The sequence shown here is derived from an EMBL/GenBank/DDBJ whole genome shotgun (WGS) entry which is preliminary data.</text>
</comment>
<dbReference type="PROSITE" id="PS51257">
    <property type="entry name" value="PROKAR_LIPOPROTEIN"/>
    <property type="match status" value="1"/>
</dbReference>
<reference evidence="2" key="2">
    <citation type="journal article" date="2021" name="PeerJ">
        <title>Extensive microbial diversity within the chicken gut microbiome revealed by metagenomics and culture.</title>
        <authorList>
            <person name="Gilroy R."/>
            <person name="Ravi A."/>
            <person name="Getino M."/>
            <person name="Pursley I."/>
            <person name="Horton D.L."/>
            <person name="Alikhan N.F."/>
            <person name="Baker D."/>
            <person name="Gharbi K."/>
            <person name="Hall N."/>
            <person name="Watson M."/>
            <person name="Adriaenssens E.M."/>
            <person name="Foster-Nyarko E."/>
            <person name="Jarju S."/>
            <person name="Secka A."/>
            <person name="Antonio M."/>
            <person name="Oren A."/>
            <person name="Chaudhuri R.R."/>
            <person name="La Ragione R."/>
            <person name="Hildebrand F."/>
            <person name="Pallen M.J."/>
        </authorList>
    </citation>
    <scope>NUCLEOTIDE SEQUENCE</scope>
    <source>
        <strain evidence="2">ChiGjej2B2-12916</strain>
    </source>
</reference>
<dbReference type="SUPFAM" id="SSF53850">
    <property type="entry name" value="Periplasmic binding protein-like II"/>
    <property type="match status" value="1"/>
</dbReference>
<protein>
    <submittedName>
        <fullName evidence="2">Sugar ABC transporter substrate-binding protein</fullName>
    </submittedName>
</protein>
<dbReference type="Gene3D" id="3.40.190.10">
    <property type="entry name" value="Periplasmic binding protein-like II"/>
    <property type="match status" value="1"/>
</dbReference>
<proteinExistence type="predicted"/>
<gene>
    <name evidence="2" type="ORF">IAD31_02785</name>
</gene>
<evidence type="ECO:0000313" key="2">
    <source>
        <dbReference type="EMBL" id="HIQ60505.1"/>
    </source>
</evidence>
<reference evidence="2" key="1">
    <citation type="submission" date="2020-10" db="EMBL/GenBank/DDBJ databases">
        <authorList>
            <person name="Gilroy R."/>
        </authorList>
    </citation>
    <scope>NUCLEOTIDE SEQUENCE</scope>
    <source>
        <strain evidence="2">ChiGjej2B2-12916</strain>
    </source>
</reference>
<dbReference type="Proteomes" id="UP000886879">
    <property type="component" value="Unassembled WGS sequence"/>
</dbReference>
<evidence type="ECO:0000313" key="3">
    <source>
        <dbReference type="Proteomes" id="UP000886879"/>
    </source>
</evidence>
<dbReference type="AlphaFoldDB" id="A0A9D0YRL6"/>
<feature type="non-terminal residue" evidence="2">
    <location>
        <position position="73"/>
    </location>
</feature>